<protein>
    <recommendedName>
        <fullName evidence="1">Transposase InsH N-terminal domain-containing protein</fullName>
    </recommendedName>
</protein>
<dbReference type="PANTHER" id="PTHR33408:SF2">
    <property type="entry name" value="TRANSPOSASE DDE DOMAIN-CONTAINING PROTEIN"/>
    <property type="match status" value="1"/>
</dbReference>
<dbReference type="Pfam" id="PF05598">
    <property type="entry name" value="DUF772"/>
    <property type="match status" value="1"/>
</dbReference>
<evidence type="ECO:0000313" key="3">
    <source>
        <dbReference type="Proteomes" id="UP000257076"/>
    </source>
</evidence>
<dbReference type="PANTHER" id="PTHR33408">
    <property type="entry name" value="TRANSPOSASE"/>
    <property type="match status" value="1"/>
</dbReference>
<name>A0A3E0B0X9_9STAP</name>
<organism evidence="2 3">
    <name type="scientific">Jeotgalicoccus halotolerans</name>
    <dbReference type="NCBI Taxonomy" id="157227"/>
    <lineage>
        <taxon>Bacteria</taxon>
        <taxon>Bacillati</taxon>
        <taxon>Bacillota</taxon>
        <taxon>Bacilli</taxon>
        <taxon>Bacillales</taxon>
        <taxon>Staphylococcaceae</taxon>
        <taxon>Jeotgalicoccus</taxon>
    </lineage>
</organism>
<accession>A0A3E0B0X9</accession>
<reference evidence="2 3" key="1">
    <citation type="submission" date="2018-08" db="EMBL/GenBank/DDBJ databases">
        <title>Genomic Encyclopedia of Type Strains, Phase IV (KMG-IV): sequencing the most valuable type-strain genomes for metagenomic binning, comparative biology and taxonomic classification.</title>
        <authorList>
            <person name="Goeker M."/>
        </authorList>
    </citation>
    <scope>NUCLEOTIDE SEQUENCE [LARGE SCALE GENOMIC DNA]</scope>
    <source>
        <strain evidence="2 3">DSM 17274</strain>
    </source>
</reference>
<evidence type="ECO:0000313" key="2">
    <source>
        <dbReference type="EMBL" id="REG25595.1"/>
    </source>
</evidence>
<sequence>MYKNYNMNQITLPLETEILIPDNDISKAVHTLVDSMPEDVFNGFRQSQGASLQSSYHPKMMLKILLCAYSQSAFSGRKIEALLQGG</sequence>
<feature type="domain" description="Transposase InsH N-terminal" evidence="1">
    <location>
        <begin position="16"/>
        <end position="83"/>
    </location>
</feature>
<dbReference type="InterPro" id="IPR008490">
    <property type="entry name" value="Transposase_InsH_N"/>
</dbReference>
<dbReference type="AlphaFoldDB" id="A0A3E0B0X9"/>
<evidence type="ECO:0000259" key="1">
    <source>
        <dbReference type="Pfam" id="PF05598"/>
    </source>
</evidence>
<gene>
    <name evidence="2" type="ORF">DFR63_0638</name>
</gene>
<dbReference type="EMBL" id="QUMW01000009">
    <property type="protein sequence ID" value="REG25595.1"/>
    <property type="molecule type" value="Genomic_DNA"/>
</dbReference>
<comment type="caution">
    <text evidence="2">The sequence shown here is derived from an EMBL/GenBank/DDBJ whole genome shotgun (WGS) entry which is preliminary data.</text>
</comment>
<proteinExistence type="predicted"/>
<dbReference type="Proteomes" id="UP000257076">
    <property type="component" value="Unassembled WGS sequence"/>
</dbReference>
<keyword evidence="3" id="KW-1185">Reference proteome</keyword>